<dbReference type="InterPro" id="IPR013131">
    <property type="entry name" value="Mannitol_DH_N"/>
</dbReference>
<evidence type="ECO:0000256" key="1">
    <source>
        <dbReference type="ARBA" id="ARBA00023002"/>
    </source>
</evidence>
<dbReference type="Proteomes" id="UP000030988">
    <property type="component" value="Unassembled WGS sequence"/>
</dbReference>
<keyword evidence="1" id="KW-0560">Oxidoreductase</keyword>
<dbReference type="InterPro" id="IPR000669">
    <property type="entry name" value="Mannitol_DH"/>
</dbReference>
<feature type="domain" description="Mannitol dehydrogenase C-terminal" evidence="3">
    <location>
        <begin position="283"/>
        <end position="468"/>
    </location>
</feature>
<dbReference type="AlphaFoldDB" id="A0A0B2BXQ5"/>
<dbReference type="Gene3D" id="3.40.50.720">
    <property type="entry name" value="NAD(P)-binding Rossmann-like Domain"/>
    <property type="match status" value="1"/>
</dbReference>
<dbReference type="Pfam" id="PF08125">
    <property type="entry name" value="Mannitol_dh_C"/>
    <property type="match status" value="1"/>
</dbReference>
<dbReference type="GO" id="GO:0016616">
    <property type="term" value="F:oxidoreductase activity, acting on the CH-OH group of donors, NAD or NADP as acceptor"/>
    <property type="evidence" value="ECO:0007669"/>
    <property type="project" value="TreeGrafter"/>
</dbReference>
<dbReference type="SUPFAM" id="SSF48179">
    <property type="entry name" value="6-phosphogluconate dehydrogenase C-terminal domain-like"/>
    <property type="match status" value="1"/>
</dbReference>
<sequence length="482" mass="51654">MSEPTRLSRATLAQRAPGIAAPVYQLERRTPGIVHFGPGAFHRAHQAAYADAVLDSDPRWSISEVALNSTGTADALQPQDGLYVLALLSETPEYRIIGSIAELLTARGQGELILQRLAAPTTQLVTSTVTEKGYCLSPDGGLDMNHPGIAAELAGGAPTTFIGWLVAGLARRKAEAGGPLTVLSCDNLAHNGARLGRAVREYAEATDADLAAWIADNVSFPSSMVDSITPATTDAVRDQVAAATGLQDAWPIQRERFTQWVIEDDFRGARPPFETAGVQFVRDVAPFEEAKLRLLNGPHSTLAYLGLLLGHETVADAMRDPDLSAFVARMMHEDIAPTLRTLEGMELADYADSVLDRFRNPAIRHLLSQIAWDGSQKLPFRILGTVLDRRRAGLPTGRLAVPLAAWFRFLALPRGDGDKLVDPLGDQLAPLAAAGDVDALLAVEAVFPRELAADAEFVAALKQAHAAMSNRNATASMLKTAL</sequence>
<dbReference type="SUPFAM" id="SSF51735">
    <property type="entry name" value="NAD(P)-binding Rossmann-fold domains"/>
    <property type="match status" value="1"/>
</dbReference>
<dbReference type="OrthoDB" id="271711at2"/>
<name>A0A0B2BXQ5_9SPHN</name>
<evidence type="ECO:0000259" key="3">
    <source>
        <dbReference type="Pfam" id="PF08125"/>
    </source>
</evidence>
<proteinExistence type="predicted"/>
<dbReference type="RefSeq" id="WP_039097219.1">
    <property type="nucleotide sequence ID" value="NZ_JTDN01000002.1"/>
</dbReference>
<protein>
    <submittedName>
        <fullName evidence="4">Mannitol dehydrogenase</fullName>
    </submittedName>
</protein>
<evidence type="ECO:0000313" key="4">
    <source>
        <dbReference type="EMBL" id="KHL24762.1"/>
    </source>
</evidence>
<dbReference type="PANTHER" id="PTHR43362">
    <property type="entry name" value="MANNITOL DEHYDROGENASE DSF1-RELATED"/>
    <property type="match status" value="1"/>
</dbReference>
<reference evidence="4 5" key="1">
    <citation type="submission" date="2014-11" db="EMBL/GenBank/DDBJ databases">
        <title>Draft genome sequence of Kirrobacter mercurialis.</title>
        <authorList>
            <person name="Coil D.A."/>
            <person name="Eisen J.A."/>
        </authorList>
    </citation>
    <scope>NUCLEOTIDE SEQUENCE [LARGE SCALE GENOMIC DNA]</scope>
    <source>
        <strain evidence="4 5">Coronado</strain>
    </source>
</reference>
<gene>
    <name evidence="4" type="ORF">PK98_12650</name>
</gene>
<accession>A0A0B2BXQ5</accession>
<dbReference type="PANTHER" id="PTHR43362:SF1">
    <property type="entry name" value="MANNITOL DEHYDROGENASE 2-RELATED"/>
    <property type="match status" value="1"/>
</dbReference>
<evidence type="ECO:0000313" key="5">
    <source>
        <dbReference type="Proteomes" id="UP000030988"/>
    </source>
</evidence>
<dbReference type="PRINTS" id="PR00084">
    <property type="entry name" value="MTLDHDRGNASE"/>
</dbReference>
<dbReference type="Pfam" id="PF01232">
    <property type="entry name" value="Mannitol_dh"/>
    <property type="match status" value="1"/>
</dbReference>
<keyword evidence="5" id="KW-1185">Reference proteome</keyword>
<evidence type="ECO:0000259" key="2">
    <source>
        <dbReference type="Pfam" id="PF01232"/>
    </source>
</evidence>
<dbReference type="InterPro" id="IPR013328">
    <property type="entry name" value="6PGD_dom2"/>
</dbReference>
<dbReference type="InterPro" id="IPR013118">
    <property type="entry name" value="Mannitol_DH_C"/>
</dbReference>
<organism evidence="4 5">
    <name type="scientific">Croceibacterium mercuriale</name>
    <dbReference type="NCBI Taxonomy" id="1572751"/>
    <lineage>
        <taxon>Bacteria</taxon>
        <taxon>Pseudomonadati</taxon>
        <taxon>Pseudomonadota</taxon>
        <taxon>Alphaproteobacteria</taxon>
        <taxon>Sphingomonadales</taxon>
        <taxon>Erythrobacteraceae</taxon>
        <taxon>Croceibacterium</taxon>
    </lineage>
</organism>
<comment type="caution">
    <text evidence="4">The sequence shown here is derived from an EMBL/GenBank/DDBJ whole genome shotgun (WGS) entry which is preliminary data.</text>
</comment>
<dbReference type="STRING" id="1572751.PK98_12650"/>
<dbReference type="EMBL" id="JTDN01000002">
    <property type="protein sequence ID" value="KHL24762.1"/>
    <property type="molecule type" value="Genomic_DNA"/>
</dbReference>
<dbReference type="InterPro" id="IPR008927">
    <property type="entry name" value="6-PGluconate_DH-like_C_sf"/>
</dbReference>
<dbReference type="Gene3D" id="1.10.1040.10">
    <property type="entry name" value="N-(1-d-carboxylethyl)-l-norvaline Dehydrogenase, domain 2"/>
    <property type="match status" value="1"/>
</dbReference>
<dbReference type="InterPro" id="IPR036291">
    <property type="entry name" value="NAD(P)-bd_dom_sf"/>
</dbReference>
<feature type="domain" description="Mannitol dehydrogenase N-terminal" evidence="2">
    <location>
        <begin position="32"/>
        <end position="274"/>
    </location>
</feature>
<dbReference type="InterPro" id="IPR050988">
    <property type="entry name" value="Mannitol_DH/Oxidoreductase"/>
</dbReference>